<accession>A0AAD8E516</accession>
<reference evidence="1" key="2">
    <citation type="submission" date="2023-05" db="EMBL/GenBank/DDBJ databases">
        <authorList>
            <person name="Fouks B."/>
        </authorList>
    </citation>
    <scope>NUCLEOTIDE SEQUENCE</scope>
    <source>
        <strain evidence="1">Stay&amp;Tobe</strain>
        <tissue evidence="1">Testes</tissue>
    </source>
</reference>
<dbReference type="AlphaFoldDB" id="A0AAD8E516"/>
<proteinExistence type="predicted"/>
<evidence type="ECO:0000313" key="1">
    <source>
        <dbReference type="EMBL" id="KAJ9577079.1"/>
    </source>
</evidence>
<evidence type="ECO:0000313" key="2">
    <source>
        <dbReference type="Proteomes" id="UP001233999"/>
    </source>
</evidence>
<keyword evidence="2" id="KW-1185">Reference proteome</keyword>
<dbReference type="Proteomes" id="UP001233999">
    <property type="component" value="Unassembled WGS sequence"/>
</dbReference>
<sequence>MLVEEDLQDDSTNILTSTLKNCIRREDGDVSFGNRLTCLKEGAVAGLTDVDGRECVEVLEGVTLHKEGNVDGPLPRDLYSANFLDAAAHFIGRRYLKWDMNTIYPGLFMKIGPMLDNSGVLEFVMERGYPKYSDRTLSTGKYLYLIL</sequence>
<name>A0AAD8E516_DIPPU</name>
<protein>
    <submittedName>
        <fullName evidence="1">Uncharacterized protein</fullName>
    </submittedName>
</protein>
<comment type="caution">
    <text evidence="1">The sequence shown here is derived from an EMBL/GenBank/DDBJ whole genome shotgun (WGS) entry which is preliminary data.</text>
</comment>
<reference evidence="1" key="1">
    <citation type="journal article" date="2023" name="IScience">
        <title>Live-bearing cockroach genome reveals convergent evolutionary mechanisms linked to viviparity in insects and beyond.</title>
        <authorList>
            <person name="Fouks B."/>
            <person name="Harrison M.C."/>
            <person name="Mikhailova A.A."/>
            <person name="Marchal E."/>
            <person name="English S."/>
            <person name="Carruthers M."/>
            <person name="Jennings E.C."/>
            <person name="Chiamaka E.L."/>
            <person name="Frigard R.A."/>
            <person name="Pippel M."/>
            <person name="Attardo G.M."/>
            <person name="Benoit J.B."/>
            <person name="Bornberg-Bauer E."/>
            <person name="Tobe S.S."/>
        </authorList>
    </citation>
    <scope>NUCLEOTIDE SEQUENCE</scope>
    <source>
        <strain evidence="1">Stay&amp;Tobe</strain>
    </source>
</reference>
<organism evidence="1 2">
    <name type="scientific">Diploptera punctata</name>
    <name type="common">Pacific beetle cockroach</name>
    <dbReference type="NCBI Taxonomy" id="6984"/>
    <lineage>
        <taxon>Eukaryota</taxon>
        <taxon>Metazoa</taxon>
        <taxon>Ecdysozoa</taxon>
        <taxon>Arthropoda</taxon>
        <taxon>Hexapoda</taxon>
        <taxon>Insecta</taxon>
        <taxon>Pterygota</taxon>
        <taxon>Neoptera</taxon>
        <taxon>Polyneoptera</taxon>
        <taxon>Dictyoptera</taxon>
        <taxon>Blattodea</taxon>
        <taxon>Blaberoidea</taxon>
        <taxon>Blaberidae</taxon>
        <taxon>Diplopterinae</taxon>
        <taxon>Diploptera</taxon>
    </lineage>
</organism>
<gene>
    <name evidence="1" type="ORF">L9F63_006359</name>
</gene>
<dbReference type="EMBL" id="JASPKZ010009377">
    <property type="protein sequence ID" value="KAJ9577079.1"/>
    <property type="molecule type" value="Genomic_DNA"/>
</dbReference>